<accession>A0A3N4K6Y0</accession>
<dbReference type="EMBL" id="ML120356">
    <property type="protein sequence ID" value="RPB04962.1"/>
    <property type="molecule type" value="Genomic_DNA"/>
</dbReference>
<gene>
    <name evidence="1" type="ORF">L873DRAFT_1786107</name>
</gene>
<organism evidence="1 2">
    <name type="scientific">Choiromyces venosus 120613-1</name>
    <dbReference type="NCBI Taxonomy" id="1336337"/>
    <lineage>
        <taxon>Eukaryota</taxon>
        <taxon>Fungi</taxon>
        <taxon>Dikarya</taxon>
        <taxon>Ascomycota</taxon>
        <taxon>Pezizomycotina</taxon>
        <taxon>Pezizomycetes</taxon>
        <taxon>Pezizales</taxon>
        <taxon>Tuberaceae</taxon>
        <taxon>Choiromyces</taxon>
    </lineage>
</organism>
<dbReference type="AlphaFoldDB" id="A0A3N4K6Y0"/>
<reference evidence="1 2" key="1">
    <citation type="journal article" date="2018" name="Nat. Ecol. Evol.">
        <title>Pezizomycetes genomes reveal the molecular basis of ectomycorrhizal truffle lifestyle.</title>
        <authorList>
            <person name="Murat C."/>
            <person name="Payen T."/>
            <person name="Noel B."/>
            <person name="Kuo A."/>
            <person name="Morin E."/>
            <person name="Chen J."/>
            <person name="Kohler A."/>
            <person name="Krizsan K."/>
            <person name="Balestrini R."/>
            <person name="Da Silva C."/>
            <person name="Montanini B."/>
            <person name="Hainaut M."/>
            <person name="Levati E."/>
            <person name="Barry K.W."/>
            <person name="Belfiori B."/>
            <person name="Cichocki N."/>
            <person name="Clum A."/>
            <person name="Dockter R.B."/>
            <person name="Fauchery L."/>
            <person name="Guy J."/>
            <person name="Iotti M."/>
            <person name="Le Tacon F."/>
            <person name="Lindquist E.A."/>
            <person name="Lipzen A."/>
            <person name="Malagnac F."/>
            <person name="Mello A."/>
            <person name="Molinier V."/>
            <person name="Miyauchi S."/>
            <person name="Poulain J."/>
            <person name="Riccioni C."/>
            <person name="Rubini A."/>
            <person name="Sitrit Y."/>
            <person name="Splivallo R."/>
            <person name="Traeger S."/>
            <person name="Wang M."/>
            <person name="Zifcakova L."/>
            <person name="Wipf D."/>
            <person name="Zambonelli A."/>
            <person name="Paolocci F."/>
            <person name="Nowrousian M."/>
            <person name="Ottonello S."/>
            <person name="Baldrian P."/>
            <person name="Spatafora J.W."/>
            <person name="Henrissat B."/>
            <person name="Nagy L.G."/>
            <person name="Aury J.M."/>
            <person name="Wincker P."/>
            <person name="Grigoriev I.V."/>
            <person name="Bonfante P."/>
            <person name="Martin F.M."/>
        </authorList>
    </citation>
    <scope>NUCLEOTIDE SEQUENCE [LARGE SCALE GENOMIC DNA]</scope>
    <source>
        <strain evidence="1 2">120613-1</strain>
    </source>
</reference>
<evidence type="ECO:0000313" key="1">
    <source>
        <dbReference type="EMBL" id="RPB04962.1"/>
    </source>
</evidence>
<keyword evidence="2" id="KW-1185">Reference proteome</keyword>
<sequence length="149" mass="16437">MYLQRYMSNITFYDIIRGTLYRQLFGNDQTEALLHAVRILTGIQMISFETYAQGSIGASYKPVYVRTLDTGARTSETKTSRGPRKVPLPGPRVVCIRAVGRHGFGLVTLSGPRTSQPMVTSHGTPTVFAAKGPCDLAPKVQRNHQVDLP</sequence>
<proteinExistence type="predicted"/>
<protein>
    <submittedName>
        <fullName evidence="1">Uncharacterized protein</fullName>
    </submittedName>
</protein>
<name>A0A3N4K6Y0_9PEZI</name>
<dbReference type="Proteomes" id="UP000276215">
    <property type="component" value="Unassembled WGS sequence"/>
</dbReference>
<evidence type="ECO:0000313" key="2">
    <source>
        <dbReference type="Proteomes" id="UP000276215"/>
    </source>
</evidence>